<evidence type="ECO:0000256" key="2">
    <source>
        <dbReference type="ARBA" id="ARBA00022946"/>
    </source>
</evidence>
<dbReference type="Pfam" id="PF02536">
    <property type="entry name" value="mTERF"/>
    <property type="match status" value="1"/>
</dbReference>
<comment type="similarity">
    <text evidence="1">Belongs to the mTERF family.</text>
</comment>
<dbReference type="PANTHER" id="PTHR13068">
    <property type="entry name" value="CGI-12 PROTEIN-RELATED"/>
    <property type="match status" value="1"/>
</dbReference>
<dbReference type="EMBL" id="VRVR01000042">
    <property type="protein sequence ID" value="KAF0852362.1"/>
    <property type="molecule type" value="Genomic_DNA"/>
</dbReference>
<organism evidence="3 4">
    <name type="scientific">Andalucia godoyi</name>
    <name type="common">Flagellate</name>
    <dbReference type="NCBI Taxonomy" id="505711"/>
    <lineage>
        <taxon>Eukaryota</taxon>
        <taxon>Discoba</taxon>
        <taxon>Jakobida</taxon>
        <taxon>Andalucina</taxon>
        <taxon>Andaluciidae</taxon>
        <taxon>Andalucia</taxon>
    </lineage>
</organism>
<evidence type="ECO:0000313" key="4">
    <source>
        <dbReference type="Proteomes" id="UP000799049"/>
    </source>
</evidence>
<keyword evidence="2" id="KW-0809">Transit peptide</keyword>
<dbReference type="GO" id="GO:0003676">
    <property type="term" value="F:nucleic acid binding"/>
    <property type="evidence" value="ECO:0007669"/>
    <property type="project" value="InterPro"/>
</dbReference>
<protein>
    <submittedName>
        <fullName evidence="3">Mitochondrial transcription termination factor (mTERF) domain-containing protein</fullName>
    </submittedName>
</protein>
<proteinExistence type="inferred from homology"/>
<dbReference type="OrthoDB" id="637682at2759"/>
<evidence type="ECO:0000256" key="1">
    <source>
        <dbReference type="ARBA" id="ARBA00007692"/>
    </source>
</evidence>
<dbReference type="InterPro" id="IPR003690">
    <property type="entry name" value="MTERF"/>
</dbReference>
<dbReference type="Proteomes" id="UP000799049">
    <property type="component" value="Unassembled WGS sequence"/>
</dbReference>
<evidence type="ECO:0000313" key="3">
    <source>
        <dbReference type="EMBL" id="KAF0852362.1"/>
    </source>
</evidence>
<keyword evidence="4" id="KW-1185">Reference proteome</keyword>
<name>A0A8K0F4D5_ANDGO</name>
<dbReference type="AlphaFoldDB" id="A0A8K0F4D5"/>
<reference evidence="3" key="1">
    <citation type="submission" date="2019-09" db="EMBL/GenBank/DDBJ databases">
        <title>The Mitochondrial Proteome of the Jakobid, Andalucia godoyi, a Protist With the Most Gene-Rich and Bacteria-Like Mitochondrial Genome.</title>
        <authorList>
            <person name="Gray M.W."/>
            <person name="Burger G."/>
            <person name="Derelle R."/>
            <person name="Klimes V."/>
            <person name="Leger M."/>
            <person name="Sarrasin M."/>
            <person name="Vlcek C."/>
            <person name="Roger A.J."/>
            <person name="Elias M."/>
            <person name="Lang B.F."/>
        </authorList>
    </citation>
    <scope>NUCLEOTIDE SEQUENCE</scope>
    <source>
        <strain evidence="3">And28</strain>
    </source>
</reference>
<dbReference type="Gene3D" id="1.25.70.10">
    <property type="entry name" value="Transcription termination factor 3, mitochondrial"/>
    <property type="match status" value="1"/>
</dbReference>
<dbReference type="InterPro" id="IPR038538">
    <property type="entry name" value="MTERF_sf"/>
</dbReference>
<comment type="caution">
    <text evidence="3">The sequence shown here is derived from an EMBL/GenBank/DDBJ whole genome shotgun (WGS) entry which is preliminary data.</text>
</comment>
<accession>A0A8K0F4D5</accession>
<gene>
    <name evidence="3" type="ORF">ANDGO_00955</name>
</gene>
<sequence length="515" mass="58353">MFFRAVSHIVLSGSFRNAPACAAKSMLRSTGFAARQSFSTLVDRSTLLENLTHRITAVGTALNRNPSEISDAVESVARSTVFTSNPQQVVLQEHVDVDELTKMLKLTKPSGKLLRFALSAGELSVVFPDDPALIATTTTTTTTVSSSADGAHVTSTDPKIDIRAFLANTRVAESLDLLSNLPPPTLRRLLHVTDPEFVTKLAVNELQHIFRVRPHRLRHVFRWVMLAVPLEDSARHALYARFLSECRSIGFSESNIRSLIERTPTVLAYKSGRLSEQFRFLTSQMGYSDTRARSLLSNIPWTLVISSRHVAETRSYLRSRGMGDSEIERLCKSIFVVRANPERTIGPRFDWFVNQCGYSMDYLAAHHFVFSYSLQDRVVPRMLMWQSFIVDQKKGGATKKHDACGDDGESSEGYLTIGEYEVTLRERKDEPDTKRDDVMEKEVRDKGLMPLTYVTIPDDRFAKRMGVDVPTVRKWVERCKRELGVRAESAAVVGEKKKKEWEKEQLEWLEKQHEH</sequence>